<dbReference type="InterPro" id="IPR036554">
    <property type="entry name" value="GHMP_kinase_C_sf"/>
</dbReference>
<comment type="similarity">
    <text evidence="1 11">Belongs to the GHMP kinase family. GalK subfamily.</text>
</comment>
<dbReference type="Gene3D" id="3.30.230.10">
    <property type="match status" value="1"/>
</dbReference>
<dbReference type="GO" id="GO:0006012">
    <property type="term" value="P:galactose metabolic process"/>
    <property type="evidence" value="ECO:0007669"/>
    <property type="project" value="UniProtKB-UniRule"/>
</dbReference>
<evidence type="ECO:0000256" key="10">
    <source>
        <dbReference type="ARBA" id="ARBA00023277"/>
    </source>
</evidence>
<evidence type="ECO:0000313" key="17">
    <source>
        <dbReference type="Proteomes" id="UP000078287"/>
    </source>
</evidence>
<feature type="active site" description="Proton acceptor" evidence="11">
    <location>
        <position position="172"/>
    </location>
</feature>
<dbReference type="InterPro" id="IPR013750">
    <property type="entry name" value="GHMP_kinase_C_dom"/>
</dbReference>
<dbReference type="InterPro" id="IPR006204">
    <property type="entry name" value="GHMP_kinase_N_dom"/>
</dbReference>
<comment type="pathway">
    <text evidence="11">Carbohydrate metabolism; galactose metabolism.</text>
</comment>
<dbReference type="InterPro" id="IPR000705">
    <property type="entry name" value="Galactokinase"/>
</dbReference>
<dbReference type="PIRSF" id="PIRSF000530">
    <property type="entry name" value="Galactokinase"/>
    <property type="match status" value="1"/>
</dbReference>
<evidence type="ECO:0000259" key="15">
    <source>
        <dbReference type="Pfam" id="PF10509"/>
    </source>
</evidence>
<keyword evidence="17" id="KW-1185">Reference proteome</keyword>
<feature type="domain" description="GHMP kinase C-terminal" evidence="14">
    <location>
        <begin position="282"/>
        <end position="361"/>
    </location>
</feature>
<dbReference type="STRING" id="1707952.A6A03_17460"/>
<feature type="domain" description="Galactokinase N-terminal" evidence="15">
    <location>
        <begin position="10"/>
        <end position="58"/>
    </location>
</feature>
<dbReference type="SUPFAM" id="SSF55060">
    <property type="entry name" value="GHMP Kinase, C-terminal domain"/>
    <property type="match status" value="1"/>
</dbReference>
<dbReference type="RefSeq" id="WP_066789810.1">
    <property type="nucleotide sequence ID" value="NZ_LWQS01000072.1"/>
</dbReference>
<dbReference type="FunFam" id="3.30.230.10:FF:000017">
    <property type="entry name" value="Galactokinase"/>
    <property type="match status" value="1"/>
</dbReference>
<dbReference type="PROSITE" id="PS00106">
    <property type="entry name" value="GALACTOKINASE"/>
    <property type="match status" value="1"/>
</dbReference>
<dbReference type="InterPro" id="IPR006206">
    <property type="entry name" value="Mevalonate/galactokinase"/>
</dbReference>
<keyword evidence="8 11" id="KW-0460">Magnesium</keyword>
<evidence type="ECO:0000256" key="5">
    <source>
        <dbReference type="ARBA" id="ARBA00022741"/>
    </source>
</evidence>
<evidence type="ECO:0000256" key="6">
    <source>
        <dbReference type="ARBA" id="ARBA00022777"/>
    </source>
</evidence>
<sequence length="390" mass="42269">MFELSTLYAAFERYFGHPPTRIARAPGRVNLIGEHTDYNDGFVFPMALDRATYVAARPRSDRIVRVFSVKFREEDQFDLDQIVRDDQRQWVNYIRGVAKGLLARDLPLRGADLLIDSDVPAGSGLSSSAALEVAVGYTFQLLNNINLLGEELALLAQGAEHSFVGVKCGIMDQLIAALGEAGHALLIDCRDLSYRPVPIPASVRVVVCDSGVRHRLAGSEYNQRRAGCEEAVRLLKPALGKIQALRDVRLTDLAEHGHLLPPDLLPLARHVVSENERTLAAADALAAGDLVKMGQLMVESHHSLRDDYRVSVPELDTLVELALAAPGCYGSRMTGGGFGGSTVSLVEADRVDEFVAAMIAGYAIRTGRTMQPLVCTAGAGVSCVYASEEE</sequence>
<evidence type="ECO:0000256" key="2">
    <source>
        <dbReference type="ARBA" id="ARBA00022490"/>
    </source>
</evidence>
<evidence type="ECO:0000259" key="13">
    <source>
        <dbReference type="Pfam" id="PF00288"/>
    </source>
</evidence>
<accession>A0A178M751</accession>
<dbReference type="InterPro" id="IPR006203">
    <property type="entry name" value="GHMP_knse_ATP-bd_CS"/>
</dbReference>
<comment type="function">
    <text evidence="11">Catalyzes the transfer of the gamma-phosphate of ATP to D-galactose to form alpha-D-galactose-1-phosphate (Gal-1-P).</text>
</comment>
<protein>
    <recommendedName>
        <fullName evidence="11 12">Galactokinase</fullName>
        <ecNumber evidence="11 12">2.7.1.6</ecNumber>
    </recommendedName>
    <alternativeName>
        <fullName evidence="11">Galactose kinase</fullName>
    </alternativeName>
</protein>
<dbReference type="InterPro" id="IPR014721">
    <property type="entry name" value="Ribsml_uS5_D2-typ_fold_subgr"/>
</dbReference>
<feature type="binding site" evidence="11">
    <location>
        <position position="221"/>
    </location>
    <ligand>
        <name>substrate</name>
    </ligand>
</feature>
<keyword evidence="5 11" id="KW-0547">Nucleotide-binding</keyword>
<dbReference type="InterPro" id="IPR020568">
    <property type="entry name" value="Ribosomal_Su5_D2-typ_SF"/>
</dbReference>
<keyword evidence="2 11" id="KW-0963">Cytoplasm</keyword>
<feature type="binding site" evidence="11">
    <location>
        <begin position="34"/>
        <end position="37"/>
    </location>
    <ligand>
        <name>substrate</name>
    </ligand>
</feature>
<evidence type="ECO:0000313" key="16">
    <source>
        <dbReference type="EMBL" id="OAN43878.1"/>
    </source>
</evidence>
<dbReference type="GO" id="GO:0004335">
    <property type="term" value="F:galactokinase activity"/>
    <property type="evidence" value="ECO:0007669"/>
    <property type="project" value="UniProtKB-UniRule"/>
</dbReference>
<organism evidence="16 17">
    <name type="scientific">Chloroflexus islandicus</name>
    <dbReference type="NCBI Taxonomy" id="1707952"/>
    <lineage>
        <taxon>Bacteria</taxon>
        <taxon>Bacillati</taxon>
        <taxon>Chloroflexota</taxon>
        <taxon>Chloroflexia</taxon>
        <taxon>Chloroflexales</taxon>
        <taxon>Chloroflexineae</taxon>
        <taxon>Chloroflexaceae</taxon>
        <taxon>Chloroflexus</taxon>
    </lineage>
</organism>
<evidence type="ECO:0000256" key="1">
    <source>
        <dbReference type="ARBA" id="ARBA00006566"/>
    </source>
</evidence>
<comment type="catalytic activity">
    <reaction evidence="11">
        <text>alpha-D-galactose + ATP = alpha-D-galactose 1-phosphate + ADP + H(+)</text>
        <dbReference type="Rhea" id="RHEA:13553"/>
        <dbReference type="ChEBI" id="CHEBI:15378"/>
        <dbReference type="ChEBI" id="CHEBI:28061"/>
        <dbReference type="ChEBI" id="CHEBI:30616"/>
        <dbReference type="ChEBI" id="CHEBI:58336"/>
        <dbReference type="ChEBI" id="CHEBI:456216"/>
        <dbReference type="EC" id="2.7.1.6"/>
    </reaction>
</comment>
<dbReference type="EC" id="2.7.1.6" evidence="11 12"/>
<evidence type="ECO:0000256" key="3">
    <source>
        <dbReference type="ARBA" id="ARBA00022679"/>
    </source>
</evidence>
<dbReference type="Pfam" id="PF00288">
    <property type="entry name" value="GHMP_kinases_N"/>
    <property type="match status" value="1"/>
</dbReference>
<dbReference type="GO" id="GO:0000287">
    <property type="term" value="F:magnesium ion binding"/>
    <property type="evidence" value="ECO:0007669"/>
    <property type="project" value="UniProtKB-UniRule"/>
</dbReference>
<dbReference type="PRINTS" id="PR00473">
    <property type="entry name" value="GALCTOKINASE"/>
</dbReference>
<dbReference type="GO" id="GO:0005524">
    <property type="term" value="F:ATP binding"/>
    <property type="evidence" value="ECO:0007669"/>
    <property type="project" value="UniProtKB-UniRule"/>
</dbReference>
<dbReference type="PANTHER" id="PTHR10457:SF7">
    <property type="entry name" value="GALACTOKINASE-RELATED"/>
    <property type="match status" value="1"/>
</dbReference>
<dbReference type="OrthoDB" id="250531at2"/>
<dbReference type="PRINTS" id="PR00959">
    <property type="entry name" value="MEVGALKINASE"/>
</dbReference>
<dbReference type="UniPathway" id="UPA00214"/>
<proteinExistence type="inferred from homology"/>
<keyword evidence="9 11" id="KW-0299">Galactose metabolism</keyword>
<evidence type="ECO:0000256" key="12">
    <source>
        <dbReference type="NCBIfam" id="TIGR00131"/>
    </source>
</evidence>
<dbReference type="Proteomes" id="UP000078287">
    <property type="component" value="Unassembled WGS sequence"/>
</dbReference>
<dbReference type="SUPFAM" id="SSF54211">
    <property type="entry name" value="Ribosomal protein S5 domain 2-like"/>
    <property type="match status" value="1"/>
</dbReference>
<name>A0A178M751_9CHLR</name>
<dbReference type="InterPro" id="IPR022963">
    <property type="entry name" value="Galactokinase_bac"/>
</dbReference>
<dbReference type="EMBL" id="LWQS01000072">
    <property type="protein sequence ID" value="OAN43878.1"/>
    <property type="molecule type" value="Genomic_DNA"/>
</dbReference>
<evidence type="ECO:0000259" key="14">
    <source>
        <dbReference type="Pfam" id="PF08544"/>
    </source>
</evidence>
<keyword evidence="3 11" id="KW-0808">Transferase</keyword>
<feature type="binding site" evidence="11">
    <location>
        <position position="160"/>
    </location>
    <ligand>
        <name>Mg(2+)</name>
        <dbReference type="ChEBI" id="CHEBI:18420"/>
    </ligand>
</feature>
<keyword evidence="6 11" id="KW-0418">Kinase</keyword>
<feature type="binding site" evidence="11">
    <location>
        <position position="68"/>
    </location>
    <ligand>
        <name>ATP</name>
        <dbReference type="ChEBI" id="CHEBI:30616"/>
    </ligand>
</feature>
<dbReference type="GO" id="GO:0005829">
    <property type="term" value="C:cytosol"/>
    <property type="evidence" value="ECO:0007669"/>
    <property type="project" value="TreeGrafter"/>
</dbReference>
<dbReference type="InterPro" id="IPR019539">
    <property type="entry name" value="GalKase_N"/>
</dbReference>
<dbReference type="HAMAP" id="MF_00246">
    <property type="entry name" value="Galactokinase"/>
    <property type="match status" value="1"/>
</dbReference>
<dbReference type="Pfam" id="PF08544">
    <property type="entry name" value="GHMP_kinases_C"/>
    <property type="match status" value="1"/>
</dbReference>
<dbReference type="PANTHER" id="PTHR10457">
    <property type="entry name" value="MEVALONATE KINASE/GALACTOKINASE"/>
    <property type="match status" value="1"/>
</dbReference>
<keyword evidence="4 11" id="KW-0479">Metal-binding</keyword>
<evidence type="ECO:0000256" key="4">
    <source>
        <dbReference type="ARBA" id="ARBA00022723"/>
    </source>
</evidence>
<comment type="subcellular location">
    <subcellularLocation>
        <location evidence="11">Cytoplasm</location>
    </subcellularLocation>
</comment>
<dbReference type="AlphaFoldDB" id="A0A178M751"/>
<dbReference type="PROSITE" id="PS00627">
    <property type="entry name" value="GHMP_KINASES_ATP"/>
    <property type="match status" value="1"/>
</dbReference>
<dbReference type="NCBIfam" id="TIGR00131">
    <property type="entry name" value="gal_kin"/>
    <property type="match status" value="1"/>
</dbReference>
<evidence type="ECO:0000256" key="11">
    <source>
        <dbReference type="HAMAP-Rule" id="MF_00246"/>
    </source>
</evidence>
<dbReference type="FunFam" id="3.30.70.890:FF:000001">
    <property type="entry name" value="Galactokinase"/>
    <property type="match status" value="1"/>
</dbReference>
<feature type="binding site" evidence="11">
    <location>
        <begin position="122"/>
        <end position="128"/>
    </location>
    <ligand>
        <name>ATP</name>
        <dbReference type="ChEBI" id="CHEBI:30616"/>
    </ligand>
</feature>
<keyword evidence="7 11" id="KW-0067">ATP-binding</keyword>
<evidence type="ECO:0000256" key="7">
    <source>
        <dbReference type="ARBA" id="ARBA00022840"/>
    </source>
</evidence>
<comment type="caution">
    <text evidence="16">The sequence shown here is derived from an EMBL/GenBank/DDBJ whole genome shotgun (WGS) entry which is preliminary data.</text>
</comment>
<feature type="binding site" evidence="11">
    <location>
        <position position="128"/>
    </location>
    <ligand>
        <name>Mg(2+)</name>
        <dbReference type="ChEBI" id="CHEBI:18420"/>
    </ligand>
</feature>
<dbReference type="Pfam" id="PF10509">
    <property type="entry name" value="GalKase_gal_bdg"/>
    <property type="match status" value="1"/>
</dbReference>
<dbReference type="InterPro" id="IPR019741">
    <property type="entry name" value="Galactokinase_CS"/>
</dbReference>
<evidence type="ECO:0000256" key="8">
    <source>
        <dbReference type="ARBA" id="ARBA00022842"/>
    </source>
</evidence>
<evidence type="ECO:0000256" key="9">
    <source>
        <dbReference type="ARBA" id="ARBA00023144"/>
    </source>
</evidence>
<reference evidence="16 17" key="1">
    <citation type="submission" date="2016-04" db="EMBL/GenBank/DDBJ databases">
        <title>Chloroflexus islandicus sp. nov., a thermophilic filamentous anoxygenic phototrophic bacterium from geyser Strokkur (Iceland).</title>
        <authorList>
            <person name="Gaisin V.A."/>
            <person name="Kalashnikov A.M."/>
            <person name="Sukhacheva M.V."/>
            <person name="Grouzdev D.S."/>
            <person name="Ivanov T.M."/>
            <person name="Kuznetsov B."/>
            <person name="Gorlenko V.M."/>
        </authorList>
    </citation>
    <scope>NUCLEOTIDE SEQUENCE [LARGE SCALE GENOMIC DNA]</scope>
    <source>
        <strain evidence="17">isl-2</strain>
    </source>
</reference>
<keyword evidence="10 11" id="KW-0119">Carbohydrate metabolism</keyword>
<dbReference type="Gene3D" id="3.30.70.890">
    <property type="entry name" value="GHMP kinase, C-terminal domain"/>
    <property type="match status" value="1"/>
</dbReference>
<gene>
    <name evidence="11" type="primary">galK</name>
    <name evidence="16" type="ORF">A6A03_17460</name>
</gene>
<feature type="site" description="Transition state stabilizer" evidence="11">
    <location>
        <position position="28"/>
    </location>
</feature>
<feature type="domain" description="GHMP kinase N-terminal" evidence="13">
    <location>
        <begin position="92"/>
        <end position="179"/>
    </location>
</feature>